<evidence type="ECO:0000259" key="1">
    <source>
        <dbReference type="Pfam" id="PF07693"/>
    </source>
</evidence>
<sequence length="432" mass="49997">MSDRIEQFQKASRNLQLQPLLTEEERQKFMVDYGSECIDSLEQKVSGCDENTNQFVFAGHRGCGKSTLLCDFAQQMEGQFFTVFFSISDLIQMKEISHINILFAIALKMMEKAERDNVKIADDKKQAFFDWFKERTKTETVELKGQMSAGLSLFDVIKSKLSTEQSTKEEIKTKFTQNFRDLIETLNEIATEIKLATKLEILVIVDDLDKTDLAQIDDIFQKNLKALLQPKFIIIYTVPIATIRDGKLKKYIEDETGNRIFVMPVLKLYPMGESRKPDGKPNHNAIEILQSVLTRRIDPDLFEAGIEVKIALNSGGVLREVMRITKECCDLILVKLRQQMRRKQNIENLKIDQAILAEALDNIRNDMKITLSKSDRQILLQTYANYTPDDPKEQEFLDLLHNLVAIEYRNRESWYDVHPLMVEQLKIEKLIP</sequence>
<dbReference type="EMBL" id="JAAVJL010000001">
    <property type="protein sequence ID" value="NMF59032.1"/>
    <property type="molecule type" value="Genomic_DNA"/>
</dbReference>
<feature type="domain" description="KAP NTPase" evidence="1">
    <location>
        <begin position="38"/>
        <end position="222"/>
    </location>
</feature>
<reference evidence="2 3" key="1">
    <citation type="submission" date="2020-03" db="EMBL/GenBank/DDBJ databases">
        <title>Draft Genome Sequence of 2-Methylisoborneol Producing Pseudanabaena yagii Strain GIHE-NHR1 Isolated from North Han River in South Korea.</title>
        <authorList>
            <person name="Jeong J."/>
        </authorList>
    </citation>
    <scope>NUCLEOTIDE SEQUENCE [LARGE SCALE GENOMIC DNA]</scope>
    <source>
        <strain evidence="2 3">GIHE-NHR1</strain>
    </source>
</reference>
<proteinExistence type="predicted"/>
<accession>A0ABX1LS99</accession>
<dbReference type="SUPFAM" id="SSF52540">
    <property type="entry name" value="P-loop containing nucleoside triphosphate hydrolases"/>
    <property type="match status" value="1"/>
</dbReference>
<name>A0ABX1LS99_9CYAN</name>
<comment type="caution">
    <text evidence="2">The sequence shown here is derived from an EMBL/GenBank/DDBJ whole genome shotgun (WGS) entry which is preliminary data.</text>
</comment>
<dbReference type="Pfam" id="PF07693">
    <property type="entry name" value="KAP_NTPase"/>
    <property type="match status" value="1"/>
</dbReference>
<dbReference type="RefSeq" id="WP_169363855.1">
    <property type="nucleotide sequence ID" value="NZ_JAAVJL010000001.1"/>
</dbReference>
<evidence type="ECO:0000313" key="3">
    <source>
        <dbReference type="Proteomes" id="UP000738376"/>
    </source>
</evidence>
<dbReference type="Gene3D" id="3.40.50.300">
    <property type="entry name" value="P-loop containing nucleotide triphosphate hydrolases"/>
    <property type="match status" value="1"/>
</dbReference>
<keyword evidence="3" id="KW-1185">Reference proteome</keyword>
<evidence type="ECO:0000313" key="2">
    <source>
        <dbReference type="EMBL" id="NMF59032.1"/>
    </source>
</evidence>
<dbReference type="Proteomes" id="UP000738376">
    <property type="component" value="Unassembled WGS sequence"/>
</dbReference>
<gene>
    <name evidence="2" type="ORF">HC246_13655</name>
</gene>
<organism evidence="2 3">
    <name type="scientific">Pseudanabaena yagii GIHE-NHR1</name>
    <dbReference type="NCBI Taxonomy" id="2722753"/>
    <lineage>
        <taxon>Bacteria</taxon>
        <taxon>Bacillati</taxon>
        <taxon>Cyanobacteriota</taxon>
        <taxon>Cyanophyceae</taxon>
        <taxon>Pseudanabaenales</taxon>
        <taxon>Pseudanabaenaceae</taxon>
        <taxon>Pseudanabaena</taxon>
        <taxon>Pseudanabaena yagii</taxon>
    </lineage>
</organism>
<protein>
    <submittedName>
        <fullName evidence="2">AAA family ATPase</fullName>
    </submittedName>
</protein>
<dbReference type="InterPro" id="IPR027417">
    <property type="entry name" value="P-loop_NTPase"/>
</dbReference>
<dbReference type="InterPro" id="IPR011646">
    <property type="entry name" value="KAP_P-loop"/>
</dbReference>